<keyword evidence="2" id="KW-1185">Reference proteome</keyword>
<dbReference type="RefSeq" id="WP_201843354.1">
    <property type="nucleotide sequence ID" value="NZ_JAERRK010000025.1"/>
</dbReference>
<dbReference type="AlphaFoldDB" id="A0A937JTI4"/>
<sequence length="250" mass="26988">MPAHSTATLAAPRTFWSEAALAAAVDAVFAEALVEELAAAFRDEPSAEPAITDDAHQAPVIVLPDTDTLIRQAGIATGPCPPDPRIPTRSGQLARTAGRCAARAAWVLLKYSTLFAAGVLVCSIRLLWDLTFPRAGTTRQLETAPDPRPEAVRALRAADFLQATSETIRVRGWMQGDFVTPDGVCVIGAERELVHSGYASRKTATDANVYLRSVIGRRSIPRWNDNLQRTEEQVHRALLAAAERARTAAQ</sequence>
<evidence type="ECO:0000313" key="1">
    <source>
        <dbReference type="EMBL" id="MBL1086803.1"/>
    </source>
</evidence>
<organism evidence="1 2">
    <name type="scientific">Streptomyces actinomycinicus</name>
    <dbReference type="NCBI Taxonomy" id="1695166"/>
    <lineage>
        <taxon>Bacteria</taxon>
        <taxon>Bacillati</taxon>
        <taxon>Actinomycetota</taxon>
        <taxon>Actinomycetes</taxon>
        <taxon>Kitasatosporales</taxon>
        <taxon>Streptomycetaceae</taxon>
        <taxon>Streptomyces</taxon>
    </lineage>
</organism>
<comment type="caution">
    <text evidence="1">The sequence shown here is derived from an EMBL/GenBank/DDBJ whole genome shotgun (WGS) entry which is preliminary data.</text>
</comment>
<dbReference type="Pfam" id="PF19698">
    <property type="entry name" value="DUF6197"/>
    <property type="match status" value="1"/>
</dbReference>
<proteinExistence type="predicted"/>
<gene>
    <name evidence="1" type="ORF">JK359_33400</name>
</gene>
<name>A0A937JTI4_9ACTN</name>
<accession>A0A937JTI4</accession>
<dbReference type="InterPro" id="IPR045677">
    <property type="entry name" value="DUF6197"/>
</dbReference>
<reference evidence="1" key="1">
    <citation type="submission" date="2021-01" db="EMBL/GenBank/DDBJ databases">
        <title>WGS of actinomycetes isolated from Thailand.</title>
        <authorList>
            <person name="Thawai C."/>
        </authorList>
    </citation>
    <scope>NUCLEOTIDE SEQUENCE</scope>
    <source>
        <strain evidence="1">RCU-197</strain>
    </source>
</reference>
<dbReference type="Proteomes" id="UP000661858">
    <property type="component" value="Unassembled WGS sequence"/>
</dbReference>
<protein>
    <submittedName>
        <fullName evidence="1">Uncharacterized protein</fullName>
    </submittedName>
</protein>
<evidence type="ECO:0000313" key="2">
    <source>
        <dbReference type="Proteomes" id="UP000661858"/>
    </source>
</evidence>
<dbReference type="EMBL" id="JAERRK010000025">
    <property type="protein sequence ID" value="MBL1086803.1"/>
    <property type="molecule type" value="Genomic_DNA"/>
</dbReference>